<dbReference type="Proteomes" id="UP001497382">
    <property type="component" value="Unassembled WGS sequence"/>
</dbReference>
<proteinExistence type="predicted"/>
<name>A0AAV2BWH6_9ARAC</name>
<dbReference type="EMBL" id="CAXIEN010000563">
    <property type="protein sequence ID" value="CAL1300547.1"/>
    <property type="molecule type" value="Genomic_DNA"/>
</dbReference>
<reference evidence="1 2" key="1">
    <citation type="submission" date="2024-04" db="EMBL/GenBank/DDBJ databases">
        <authorList>
            <person name="Rising A."/>
            <person name="Reimegard J."/>
            <person name="Sonavane S."/>
            <person name="Akerstrom W."/>
            <person name="Nylinder S."/>
            <person name="Hedman E."/>
            <person name="Kallberg Y."/>
        </authorList>
    </citation>
    <scope>NUCLEOTIDE SEQUENCE [LARGE SCALE GENOMIC DNA]</scope>
</reference>
<protein>
    <submittedName>
        <fullName evidence="1">Uncharacterized protein</fullName>
    </submittedName>
</protein>
<dbReference type="AlphaFoldDB" id="A0AAV2BWH6"/>
<evidence type="ECO:0000313" key="2">
    <source>
        <dbReference type="Proteomes" id="UP001497382"/>
    </source>
</evidence>
<evidence type="ECO:0000313" key="1">
    <source>
        <dbReference type="EMBL" id="CAL1300547.1"/>
    </source>
</evidence>
<sequence>MLGTSALCYEFWRLTIFGIGSIKNEIFQGFK</sequence>
<comment type="caution">
    <text evidence="1">The sequence shown here is derived from an EMBL/GenBank/DDBJ whole genome shotgun (WGS) entry which is preliminary data.</text>
</comment>
<keyword evidence="2" id="KW-1185">Reference proteome</keyword>
<gene>
    <name evidence="1" type="ORF">LARSCL_LOCUS22004</name>
</gene>
<organism evidence="1 2">
    <name type="scientific">Larinioides sclopetarius</name>
    <dbReference type="NCBI Taxonomy" id="280406"/>
    <lineage>
        <taxon>Eukaryota</taxon>
        <taxon>Metazoa</taxon>
        <taxon>Ecdysozoa</taxon>
        <taxon>Arthropoda</taxon>
        <taxon>Chelicerata</taxon>
        <taxon>Arachnida</taxon>
        <taxon>Araneae</taxon>
        <taxon>Araneomorphae</taxon>
        <taxon>Entelegynae</taxon>
        <taxon>Araneoidea</taxon>
        <taxon>Araneidae</taxon>
        <taxon>Larinioides</taxon>
    </lineage>
</organism>
<accession>A0AAV2BWH6</accession>